<protein>
    <submittedName>
        <fullName evidence="1">Succinate dehydrogenase flavoprotein subunit</fullName>
    </submittedName>
</protein>
<organism evidence="1 2">
    <name type="scientific">Trypanosoma theileri</name>
    <dbReference type="NCBI Taxonomy" id="67003"/>
    <lineage>
        <taxon>Eukaryota</taxon>
        <taxon>Discoba</taxon>
        <taxon>Euglenozoa</taxon>
        <taxon>Kinetoplastea</taxon>
        <taxon>Metakinetoplastina</taxon>
        <taxon>Trypanosomatida</taxon>
        <taxon>Trypanosomatidae</taxon>
        <taxon>Trypanosoma</taxon>
    </lineage>
</organism>
<reference evidence="1 2" key="1">
    <citation type="submission" date="2017-03" db="EMBL/GenBank/DDBJ databases">
        <title>An alternative strategy for trypanosome survival in the mammalian bloodstream revealed through genome and transcriptome analysis of the ubiquitous bovine parasite Trypanosoma (Megatrypanum) theileri.</title>
        <authorList>
            <person name="Kelly S."/>
            <person name="Ivens A."/>
            <person name="Mott A."/>
            <person name="O'Neill E."/>
            <person name="Emms D."/>
            <person name="Macleod O."/>
            <person name="Voorheis P."/>
            <person name="Matthews J."/>
            <person name="Matthews K."/>
            <person name="Carrington M."/>
        </authorList>
    </citation>
    <scope>NUCLEOTIDE SEQUENCE [LARGE SCALE GENOMIC DNA]</scope>
    <source>
        <strain evidence="1">Edinburgh</strain>
    </source>
</reference>
<dbReference type="EMBL" id="NBCO01000009">
    <property type="protein sequence ID" value="ORC90150.1"/>
    <property type="molecule type" value="Genomic_DNA"/>
</dbReference>
<dbReference type="Gene3D" id="1.25.40.10">
    <property type="entry name" value="Tetratricopeptide repeat domain"/>
    <property type="match status" value="1"/>
</dbReference>
<dbReference type="Proteomes" id="UP000192257">
    <property type="component" value="Unassembled WGS sequence"/>
</dbReference>
<gene>
    <name evidence="1" type="ORF">TM35_000092000</name>
</gene>
<proteinExistence type="predicted"/>
<comment type="caution">
    <text evidence="1">The sequence shown here is derived from an EMBL/GenBank/DDBJ whole genome shotgun (WGS) entry which is preliminary data.</text>
</comment>
<dbReference type="InterPro" id="IPR011990">
    <property type="entry name" value="TPR-like_helical_dom_sf"/>
</dbReference>
<accession>A0A1X0P156</accession>
<dbReference type="SUPFAM" id="SSF48452">
    <property type="entry name" value="TPR-like"/>
    <property type="match status" value="1"/>
</dbReference>
<name>A0A1X0P156_9TRYP</name>
<keyword evidence="2" id="KW-1185">Reference proteome</keyword>
<dbReference type="OrthoDB" id="276985at2759"/>
<dbReference type="GeneID" id="39984219"/>
<sequence>MFRVGSICRAALASHRPVLSASISTRGVVKRILGDRSNRVPNVSAMDSVITKTKGQGLPGLASLVGRAAFFVKCKNAEAAIAEIDKVLPQIQDEDLKRLALGVRLRARNDLLDLKEAALRVEGGSTELEVSTIRSALREDYKALKSASPGCWLVEMAVAEYCLYEGKLEEAYDAFRDVEGKIGKFIESLKKTTSFSEVASLENTDPSLLLAFHLNRMHDTEGVKVSASKIVDEAIKSIMNDESVKISLEAFKKELGMNLTDEEAYELAYIMEAAKIRHHFHDYFPLDGEYNDWNSESASKAKEKIIHAYAPQSALLEDKILEKVKNSVPPQPFYAPEDQLRKFLSSTTGSKNYLAELKATFGSGPESVLAKSDESYFDAMKTLENAQVSANVAGSSLYPLEQREICQKLARQLLYRTQVNIAVVLTQLDRLQEAIQILDKVINEDEYIYMWRAYLARGEANKRLGVISKADKDFRQLSKLKKSICHNA</sequence>
<dbReference type="AlphaFoldDB" id="A0A1X0P156"/>
<evidence type="ECO:0000313" key="2">
    <source>
        <dbReference type="Proteomes" id="UP000192257"/>
    </source>
</evidence>
<evidence type="ECO:0000313" key="1">
    <source>
        <dbReference type="EMBL" id="ORC90150.1"/>
    </source>
</evidence>
<dbReference type="VEuPathDB" id="TriTrypDB:TM35_000092000"/>
<dbReference type="RefSeq" id="XP_028884216.1">
    <property type="nucleotide sequence ID" value="XM_029024439.1"/>
</dbReference>